<dbReference type="AlphaFoldDB" id="A0A812NU45"/>
<comment type="caution">
    <text evidence="1">The sequence shown here is derived from an EMBL/GenBank/DDBJ whole genome shotgun (WGS) entry which is preliminary data.</text>
</comment>
<sequence length="390" mass="43266">MLTQYEATAPASPIEALTTAAGNKVFGEARRTLGVVTSFSKGFSSFLEVALLSGNQAAFVFGVCVHAGSTLLKDFSDELPDLDERFLNGRINNKENRPFLERETIVKRVLAELTRTQSRKVDKPRLLDQYAESRRCGRLLVIDAGTFSQHAQNADTLVSAIIIWHLLQIFDGYAVEVGQGNSVAFESLDMGTVLRLLEQSTLTPPPDGSVGWWIAAFCKSKDRVLDQWLVLTEKAFAAKNSCPRLVFLDQAELLANLETGNRGQQNGGARRAAFPAEKSVLVPRIWCRDAAVSAKLESHLEGWNIDLKSLLPDPLKLVKSSVRGPLARGVPWEQMVANSLVARFRLYCLQGNFEADSTCFPFLEIYPTKNEHLQKVLEPFHVCWSQGVEL</sequence>
<proteinExistence type="predicted"/>
<dbReference type="EMBL" id="CAJNDS010002069">
    <property type="protein sequence ID" value="CAE7303738.1"/>
    <property type="molecule type" value="Genomic_DNA"/>
</dbReference>
<dbReference type="Proteomes" id="UP000604046">
    <property type="component" value="Unassembled WGS sequence"/>
</dbReference>
<reference evidence="1" key="1">
    <citation type="submission" date="2021-02" db="EMBL/GenBank/DDBJ databases">
        <authorList>
            <person name="Dougan E. K."/>
            <person name="Rhodes N."/>
            <person name="Thang M."/>
            <person name="Chan C."/>
        </authorList>
    </citation>
    <scope>NUCLEOTIDE SEQUENCE</scope>
</reference>
<accession>A0A812NU45</accession>
<evidence type="ECO:0000313" key="1">
    <source>
        <dbReference type="EMBL" id="CAE7303738.1"/>
    </source>
</evidence>
<protein>
    <submittedName>
        <fullName evidence="1">Uncharacterized protein</fullName>
    </submittedName>
</protein>
<evidence type="ECO:0000313" key="2">
    <source>
        <dbReference type="Proteomes" id="UP000604046"/>
    </source>
</evidence>
<name>A0A812NU45_9DINO</name>
<keyword evidence="2" id="KW-1185">Reference proteome</keyword>
<organism evidence="1 2">
    <name type="scientific">Symbiodinium natans</name>
    <dbReference type="NCBI Taxonomy" id="878477"/>
    <lineage>
        <taxon>Eukaryota</taxon>
        <taxon>Sar</taxon>
        <taxon>Alveolata</taxon>
        <taxon>Dinophyceae</taxon>
        <taxon>Suessiales</taxon>
        <taxon>Symbiodiniaceae</taxon>
        <taxon>Symbiodinium</taxon>
    </lineage>
</organism>
<gene>
    <name evidence="1" type="ORF">SNAT2548_LOCUS15971</name>
</gene>